<feature type="binding site" evidence="2">
    <location>
        <position position="152"/>
    </location>
    <ligand>
        <name>CoA</name>
        <dbReference type="ChEBI" id="CHEBI:57287"/>
    </ligand>
</feature>
<feature type="binding site" evidence="2">
    <location>
        <begin position="83"/>
        <end position="84"/>
    </location>
    <ligand>
        <name>CoA</name>
        <dbReference type="ChEBI" id="CHEBI:57287"/>
    </ligand>
</feature>
<feature type="binding site" evidence="3">
    <location>
        <position position="107"/>
    </location>
    <ligand>
        <name>Mg(2+)</name>
        <dbReference type="ChEBI" id="CHEBI:18420"/>
    </ligand>
</feature>
<dbReference type="InterPro" id="IPR037143">
    <property type="entry name" value="4-PPantetheinyl_Trfase_dom_sf"/>
</dbReference>
<dbReference type="InterPro" id="IPR008278">
    <property type="entry name" value="4-PPantetheinyl_Trfase_dom"/>
</dbReference>
<dbReference type="PANTHER" id="PTHR38096">
    <property type="entry name" value="ENTEROBACTIN SYNTHASE COMPONENT D"/>
    <property type="match status" value="1"/>
</dbReference>
<protein>
    <submittedName>
        <fullName evidence="6">4'-phosphopantetheinyl transferase</fullName>
    </submittedName>
</protein>
<dbReference type="GO" id="GO:0005886">
    <property type="term" value="C:plasma membrane"/>
    <property type="evidence" value="ECO:0007669"/>
    <property type="project" value="TreeGrafter"/>
</dbReference>
<dbReference type="PRINTS" id="PR01399">
    <property type="entry name" value="ENTSNTHTASED"/>
</dbReference>
<dbReference type="RefSeq" id="WP_203948104.1">
    <property type="nucleotide sequence ID" value="NZ_BOOR01000058.1"/>
</dbReference>
<dbReference type="Pfam" id="PF17837">
    <property type="entry name" value="4PPT_N"/>
    <property type="match status" value="1"/>
</dbReference>
<comment type="caution">
    <text evidence="6">The sequence shown here is derived from an EMBL/GenBank/DDBJ whole genome shotgun (WGS) entry which is preliminary data.</text>
</comment>
<feature type="binding site" evidence="2">
    <location>
        <position position="105"/>
    </location>
    <ligand>
        <name>CoA</name>
        <dbReference type="ChEBI" id="CHEBI:57287"/>
    </ligand>
</feature>
<feature type="binding site" evidence="2">
    <location>
        <position position="148"/>
    </location>
    <ligand>
        <name>CoA</name>
        <dbReference type="ChEBI" id="CHEBI:57287"/>
    </ligand>
</feature>
<dbReference type="GO" id="GO:0009366">
    <property type="term" value="C:enterobactin synthetase complex"/>
    <property type="evidence" value="ECO:0007669"/>
    <property type="project" value="InterPro"/>
</dbReference>
<dbReference type="InterPro" id="IPR041354">
    <property type="entry name" value="4PPT_N"/>
</dbReference>
<dbReference type="Proteomes" id="UP000605992">
    <property type="component" value="Unassembled WGS sequence"/>
</dbReference>
<organism evidence="6 7">
    <name type="scientific">Planotetraspora thailandica</name>
    <dbReference type="NCBI Taxonomy" id="487172"/>
    <lineage>
        <taxon>Bacteria</taxon>
        <taxon>Bacillati</taxon>
        <taxon>Actinomycetota</taxon>
        <taxon>Actinomycetes</taxon>
        <taxon>Streptosporangiales</taxon>
        <taxon>Streptosporangiaceae</taxon>
        <taxon>Planotetraspora</taxon>
    </lineage>
</organism>
<gene>
    <name evidence="6" type="ORF">Pth03_63820</name>
</gene>
<evidence type="ECO:0000313" key="6">
    <source>
        <dbReference type="EMBL" id="GII57993.1"/>
    </source>
</evidence>
<name>A0A8J3XZG2_9ACTN</name>
<dbReference type="GO" id="GO:0000287">
    <property type="term" value="F:magnesium ion binding"/>
    <property type="evidence" value="ECO:0007669"/>
    <property type="project" value="InterPro"/>
</dbReference>
<dbReference type="AlphaFoldDB" id="A0A8J3XZG2"/>
<keyword evidence="3" id="KW-0479">Metal-binding</keyword>
<evidence type="ECO:0000259" key="5">
    <source>
        <dbReference type="Pfam" id="PF17837"/>
    </source>
</evidence>
<evidence type="ECO:0000256" key="1">
    <source>
        <dbReference type="ARBA" id="ARBA00022679"/>
    </source>
</evidence>
<dbReference type="EMBL" id="BOOR01000058">
    <property type="protein sequence ID" value="GII57993.1"/>
    <property type="molecule type" value="Genomic_DNA"/>
</dbReference>
<dbReference type="Pfam" id="PF01648">
    <property type="entry name" value="ACPS"/>
    <property type="match status" value="1"/>
</dbReference>
<evidence type="ECO:0000259" key="4">
    <source>
        <dbReference type="Pfam" id="PF01648"/>
    </source>
</evidence>
<feature type="domain" description="4'-phosphopantetheinyl transferase" evidence="4">
    <location>
        <begin position="101"/>
        <end position="181"/>
    </location>
</feature>
<dbReference type="SUPFAM" id="SSF56214">
    <property type="entry name" value="4'-phosphopantetheinyl transferase"/>
    <property type="match status" value="1"/>
</dbReference>
<evidence type="ECO:0000256" key="3">
    <source>
        <dbReference type="PIRSR" id="PIRSR603542-2"/>
    </source>
</evidence>
<dbReference type="Gene3D" id="3.90.470.20">
    <property type="entry name" value="4'-phosphopantetheinyl transferase domain"/>
    <property type="match status" value="1"/>
</dbReference>
<accession>A0A8J3XZG2</accession>
<feature type="binding site" evidence="2">
    <location>
        <position position="39"/>
    </location>
    <ligand>
        <name>CoA</name>
        <dbReference type="ChEBI" id="CHEBI:57287"/>
    </ligand>
</feature>
<reference evidence="6" key="1">
    <citation type="submission" date="2021-01" db="EMBL/GenBank/DDBJ databases">
        <title>Whole genome shotgun sequence of Planotetraspora thailandica NBRC 104271.</title>
        <authorList>
            <person name="Komaki H."/>
            <person name="Tamura T."/>
        </authorList>
    </citation>
    <scope>NUCLEOTIDE SEQUENCE</scope>
    <source>
        <strain evidence="6">NBRC 104271</strain>
    </source>
</reference>
<keyword evidence="7" id="KW-1185">Reference proteome</keyword>
<feature type="binding site" evidence="3">
    <location>
        <position position="105"/>
    </location>
    <ligand>
        <name>Mg(2+)</name>
        <dbReference type="ChEBI" id="CHEBI:18420"/>
    </ligand>
</feature>
<feature type="binding site" evidence="2">
    <location>
        <position position="162"/>
    </location>
    <ligand>
        <name>CoA</name>
        <dbReference type="ChEBI" id="CHEBI:57287"/>
    </ligand>
</feature>
<dbReference type="GO" id="GO:0009239">
    <property type="term" value="P:enterobactin biosynthetic process"/>
    <property type="evidence" value="ECO:0007669"/>
    <property type="project" value="InterPro"/>
</dbReference>
<feature type="domain" description="4'-phosphopantetheinyl transferase N-terminal" evidence="5">
    <location>
        <begin position="27"/>
        <end position="93"/>
    </location>
</feature>
<dbReference type="GO" id="GO:0008897">
    <property type="term" value="F:holo-[acyl-carrier-protein] synthase activity"/>
    <property type="evidence" value="ECO:0007669"/>
    <property type="project" value="InterPro"/>
</dbReference>
<feature type="binding site" evidence="3">
    <location>
        <position position="106"/>
    </location>
    <ligand>
        <name>Mg(2+)</name>
        <dbReference type="ChEBI" id="CHEBI:18420"/>
    </ligand>
</feature>
<comment type="cofactor">
    <cofactor evidence="3">
        <name>Mg(2+)</name>
        <dbReference type="ChEBI" id="CHEBI:18420"/>
    </cofactor>
</comment>
<evidence type="ECO:0000313" key="7">
    <source>
        <dbReference type="Proteomes" id="UP000605992"/>
    </source>
</evidence>
<dbReference type="PANTHER" id="PTHR38096:SF1">
    <property type="entry name" value="ENTEROBACTIN SYNTHASE COMPONENT D"/>
    <property type="match status" value="1"/>
</dbReference>
<keyword evidence="3" id="KW-0460">Magnesium</keyword>
<evidence type="ECO:0000256" key="2">
    <source>
        <dbReference type="PIRSR" id="PIRSR603542-1"/>
    </source>
</evidence>
<sequence length="212" mass="22872">MIERILPERVVSAEQFGDVPGATLFPEEETLVARAVAKRRREFTTGRHCARRALGLLGVPPGPILRGDGGAPLWPSGTIGSITHCDGYRAAAVTSKRDVLSLGIDAEPYGPLPADVLDMVASPEEIAALRRLGDGSVDWDKILFSAKESIYKTWFPLTGRWLDFTEASVDIDPSGEFTATLSISDPRMGTDRLTGRWIASDGLVATAVVLPR</sequence>
<keyword evidence="1 6" id="KW-0808">Transferase</keyword>
<dbReference type="InterPro" id="IPR003542">
    <property type="entry name" value="Enbac_synth_compD-like"/>
</dbReference>
<proteinExistence type="predicted"/>
<feature type="binding site" evidence="2">
    <location>
        <position position="47"/>
    </location>
    <ligand>
        <name>CoA</name>
        <dbReference type="ChEBI" id="CHEBI:57287"/>
    </ligand>
</feature>